<evidence type="ECO:0008006" key="4">
    <source>
        <dbReference type="Google" id="ProtNLM"/>
    </source>
</evidence>
<organism evidence="2 3">
    <name type="scientific">Durusdinium trenchii</name>
    <dbReference type="NCBI Taxonomy" id="1381693"/>
    <lineage>
        <taxon>Eukaryota</taxon>
        <taxon>Sar</taxon>
        <taxon>Alveolata</taxon>
        <taxon>Dinophyceae</taxon>
        <taxon>Suessiales</taxon>
        <taxon>Symbiodiniaceae</taxon>
        <taxon>Durusdinium</taxon>
    </lineage>
</organism>
<comment type="caution">
    <text evidence="2">The sequence shown here is derived from an EMBL/GenBank/DDBJ whole genome shotgun (WGS) entry which is preliminary data.</text>
</comment>
<proteinExistence type="predicted"/>
<protein>
    <recommendedName>
        <fullName evidence="4">Glutamine amidotransferase type-2 domain-containing protein</fullName>
    </recommendedName>
</protein>
<dbReference type="Proteomes" id="UP001642484">
    <property type="component" value="Unassembled WGS sequence"/>
</dbReference>
<evidence type="ECO:0000313" key="2">
    <source>
        <dbReference type="EMBL" id="CAK9023147.1"/>
    </source>
</evidence>
<sequence>MAAAAIDAFFDNDLLHATSLFMKKAKGSFGLCVTCSLDADRQMIIAARGQTMSMAFYPQSGMVLYGSEQAAMKAAVGVRLPGKEEEEDEDSTVSLPKALPPRRFSKDLSPTKHYVEINGVTG</sequence>
<gene>
    <name evidence="2" type="ORF">CCMP2556_LOCUS15116</name>
</gene>
<dbReference type="EMBL" id="CAXAMN010007858">
    <property type="protein sequence ID" value="CAK9023147.1"/>
    <property type="molecule type" value="Genomic_DNA"/>
</dbReference>
<evidence type="ECO:0000313" key="3">
    <source>
        <dbReference type="Proteomes" id="UP001642484"/>
    </source>
</evidence>
<feature type="region of interest" description="Disordered" evidence="1">
    <location>
        <begin position="81"/>
        <end position="106"/>
    </location>
</feature>
<reference evidence="2 3" key="1">
    <citation type="submission" date="2024-02" db="EMBL/GenBank/DDBJ databases">
        <authorList>
            <person name="Chen Y."/>
            <person name="Shah S."/>
            <person name="Dougan E. K."/>
            <person name="Thang M."/>
            <person name="Chan C."/>
        </authorList>
    </citation>
    <scope>NUCLEOTIDE SEQUENCE [LARGE SCALE GENOMIC DNA]</scope>
</reference>
<name>A0ABP0K9A7_9DINO</name>
<accession>A0ABP0K9A7</accession>
<evidence type="ECO:0000256" key="1">
    <source>
        <dbReference type="SAM" id="MobiDB-lite"/>
    </source>
</evidence>
<keyword evidence="3" id="KW-1185">Reference proteome</keyword>